<evidence type="ECO:0000256" key="2">
    <source>
        <dbReference type="ARBA" id="ARBA00022679"/>
    </source>
</evidence>
<dbReference type="AlphaFoldDB" id="A0A4S8KF52"/>
<protein>
    <recommendedName>
        <fullName evidence="5">UDP-glycosyltransferases domain-containing protein</fullName>
    </recommendedName>
</protein>
<reference evidence="3 4" key="1">
    <citation type="journal article" date="2019" name="Nat. Plants">
        <title>Genome sequencing of Musa balbisiana reveals subgenome evolution and function divergence in polyploid bananas.</title>
        <authorList>
            <person name="Yao X."/>
        </authorList>
    </citation>
    <scope>NUCLEOTIDE SEQUENCE [LARGE SCALE GENOMIC DNA]</scope>
    <source>
        <strain evidence="4">cv. DH-PKW</strain>
        <tissue evidence="3">Leaves</tissue>
    </source>
</reference>
<sequence>MATKKAGPSTHELTIAAIGNKASVDKHRILHWLDEKAPRSVVYVSFGSIVRHSPAQVLEIGRGLEASGRAFLWVIKEVDASSPEAPQAAILSHPAIGGFVTHCGWNSVVEAVSEGVPMATWPHFSSDQYINERLIVDVQRTGVAVGVTVPDAHVGAEEIEKAVSGLMDGGEKGEGRRERARELGRKAKEAMEIAAIGNKASVDKHRILHWLDEKAPRSVVYVSFGSIVRHSPAQVLEIGRGLEASGRAFLWVIKEVDASSPEAPQAAILSHPAIGGFVTHCGWNSVVEAVSEGVPMATWPHFSSDQYINERLIVDVQRTGVAVGVTVPDAHVGAEEIEKAVSGLMDGGEKGEGRRERARELGRKAKEAMEVGGSSYANVTRLIHYASHHGQAQG</sequence>
<name>A0A4S8KF52_MUSBA</name>
<dbReference type="PANTHER" id="PTHR48047:SF182">
    <property type="entry name" value="GLYCOSYLTRANSFERASE"/>
    <property type="match status" value="1"/>
</dbReference>
<proteinExistence type="inferred from homology"/>
<dbReference type="STRING" id="52838.A0A4S8KF52"/>
<dbReference type="CDD" id="cd03784">
    <property type="entry name" value="GT1_Gtf-like"/>
    <property type="match status" value="2"/>
</dbReference>
<organism evidence="3 4">
    <name type="scientific">Musa balbisiana</name>
    <name type="common">Banana</name>
    <dbReference type="NCBI Taxonomy" id="52838"/>
    <lineage>
        <taxon>Eukaryota</taxon>
        <taxon>Viridiplantae</taxon>
        <taxon>Streptophyta</taxon>
        <taxon>Embryophyta</taxon>
        <taxon>Tracheophyta</taxon>
        <taxon>Spermatophyta</taxon>
        <taxon>Magnoliopsida</taxon>
        <taxon>Liliopsida</taxon>
        <taxon>Zingiberales</taxon>
        <taxon>Musaceae</taxon>
        <taxon>Musa</taxon>
    </lineage>
</organism>
<dbReference type="Proteomes" id="UP000317650">
    <property type="component" value="Chromosome 4"/>
</dbReference>
<evidence type="ECO:0000256" key="1">
    <source>
        <dbReference type="ARBA" id="ARBA00009995"/>
    </source>
</evidence>
<accession>A0A4S8KF52</accession>
<evidence type="ECO:0000313" key="3">
    <source>
        <dbReference type="EMBL" id="THU73867.1"/>
    </source>
</evidence>
<dbReference type="EMBL" id="PYDT01000001">
    <property type="protein sequence ID" value="THU73867.1"/>
    <property type="molecule type" value="Genomic_DNA"/>
</dbReference>
<comment type="caution">
    <text evidence="3">The sequence shown here is derived from an EMBL/GenBank/DDBJ whole genome shotgun (WGS) entry which is preliminary data.</text>
</comment>
<dbReference type="Gene3D" id="3.40.50.2000">
    <property type="entry name" value="Glycogen Phosphorylase B"/>
    <property type="match status" value="2"/>
</dbReference>
<gene>
    <name evidence="3" type="ORF">C4D60_Mb04t27370</name>
</gene>
<dbReference type="PANTHER" id="PTHR48047">
    <property type="entry name" value="GLYCOSYLTRANSFERASE"/>
    <property type="match status" value="1"/>
</dbReference>
<dbReference type="SUPFAM" id="SSF53756">
    <property type="entry name" value="UDP-Glycosyltransferase/glycogen phosphorylase"/>
    <property type="match status" value="2"/>
</dbReference>
<dbReference type="GO" id="GO:0035251">
    <property type="term" value="F:UDP-glucosyltransferase activity"/>
    <property type="evidence" value="ECO:0007669"/>
    <property type="project" value="TreeGrafter"/>
</dbReference>
<dbReference type="InterPro" id="IPR002213">
    <property type="entry name" value="UDP_glucos_trans"/>
</dbReference>
<evidence type="ECO:0000313" key="4">
    <source>
        <dbReference type="Proteomes" id="UP000317650"/>
    </source>
</evidence>
<keyword evidence="4" id="KW-1185">Reference proteome</keyword>
<comment type="similarity">
    <text evidence="1">Belongs to the UDP-glycosyltransferase family.</text>
</comment>
<dbReference type="FunFam" id="3.40.50.2000:FF:000431">
    <property type="entry name" value="UDP-glycosyltransferase 90A1"/>
    <property type="match status" value="2"/>
</dbReference>
<evidence type="ECO:0008006" key="5">
    <source>
        <dbReference type="Google" id="ProtNLM"/>
    </source>
</evidence>
<keyword evidence="2" id="KW-0808">Transferase</keyword>
<dbReference type="Pfam" id="PF00201">
    <property type="entry name" value="UDPGT"/>
    <property type="match status" value="2"/>
</dbReference>